<organism evidence="1 2">
    <name type="scientific">Nocardioides zeicaulis</name>
    <dbReference type="NCBI Taxonomy" id="1776857"/>
    <lineage>
        <taxon>Bacteria</taxon>
        <taxon>Bacillati</taxon>
        <taxon>Actinomycetota</taxon>
        <taxon>Actinomycetes</taxon>
        <taxon>Propionibacteriales</taxon>
        <taxon>Nocardioidaceae</taxon>
        <taxon>Nocardioides</taxon>
    </lineage>
</organism>
<protein>
    <submittedName>
        <fullName evidence="1">Nucleotidyltransferase domain-containing protein</fullName>
    </submittedName>
</protein>
<dbReference type="RefSeq" id="WP_378517285.1">
    <property type="nucleotide sequence ID" value="NZ_CBCSDI010000006.1"/>
</dbReference>
<evidence type="ECO:0000313" key="1">
    <source>
        <dbReference type="EMBL" id="MFC0221606.1"/>
    </source>
</evidence>
<accession>A0ABV6DY05</accession>
<dbReference type="Pfam" id="PF10706">
    <property type="entry name" value="Aminoglyc_resit"/>
    <property type="match status" value="1"/>
</dbReference>
<comment type="caution">
    <text evidence="1">The sequence shown here is derived from an EMBL/GenBank/DDBJ whole genome shotgun (WGS) entry which is preliminary data.</text>
</comment>
<dbReference type="Proteomes" id="UP001589698">
    <property type="component" value="Unassembled WGS sequence"/>
</dbReference>
<gene>
    <name evidence="1" type="ORF">ACFFJG_03850</name>
</gene>
<dbReference type="Gene3D" id="3.30.460.40">
    <property type="match status" value="1"/>
</dbReference>
<evidence type="ECO:0000313" key="2">
    <source>
        <dbReference type="Proteomes" id="UP001589698"/>
    </source>
</evidence>
<reference evidence="1 2" key="1">
    <citation type="submission" date="2024-09" db="EMBL/GenBank/DDBJ databases">
        <authorList>
            <person name="Sun Q."/>
            <person name="Mori K."/>
        </authorList>
    </citation>
    <scope>NUCLEOTIDE SEQUENCE [LARGE SCALE GENOMIC DNA]</scope>
    <source>
        <strain evidence="1 2">CCM 8654</strain>
    </source>
</reference>
<name>A0ABV6DY05_9ACTN</name>
<sequence>MHWTPGEAEVAAEAAFERLWGAWQALDPAGLAAFMADYGREWWVVGGWAIDAFTGQHRPHDDIDVVIWRRDLPRLREMVGDRHHVWSAGSGMIRPVTDQWPEPHPEAGQVWLRDHATAPWFLDCLLSEDRDGLWVSRRDPDHVAPLEDVTWVADDGIRYMRAEVVLQHKARLSRTKDAADLAVAWPLLGPAEQDWLREAVRRERADHPWLEQMG</sequence>
<proteinExistence type="predicted"/>
<keyword evidence="2" id="KW-1185">Reference proteome</keyword>
<dbReference type="EMBL" id="JBHLXH010000001">
    <property type="protein sequence ID" value="MFC0221606.1"/>
    <property type="molecule type" value="Genomic_DNA"/>
</dbReference>
<dbReference type="InterPro" id="IPR019646">
    <property type="entry name" value="Aminoglyc_AdlTrfase"/>
</dbReference>